<proteinExistence type="predicted"/>
<sequence>MLEGLNQSETVSLGGDMRADSPDHCAKYGSYSMMDLSTNKIVDIQLIQSNEVGSSVHMEKQGLIQSLEFLEKSGVKLILCNISTHCRMIVFHLFKLSSALTKKVDAISKEKDCNKIKMWQKSIKNHLYWSASGSSNGEETVNMHVHENPLFPKCLHPPCTDKNKCLKPGTPLFNSSYLEKVLMNKHVLGDVKKLSTLYQRSALEGFHSVILRFAPKNVAFLYFGMLLLCSNSPLLMAKQHCLDEQV</sequence>
<accession>A0A8C2FJL8</accession>
<dbReference type="AlphaFoldDB" id="A0A8C2FJL8"/>
<protein>
    <submittedName>
        <fullName evidence="1">Uncharacterized protein</fullName>
    </submittedName>
</protein>
<name>A0A8C2FJL8_CYPCA</name>
<evidence type="ECO:0000313" key="1">
    <source>
        <dbReference type="Ensembl" id="ENSCCRP00020057295.1"/>
    </source>
</evidence>
<dbReference type="Proteomes" id="UP000694701">
    <property type="component" value="Unplaced"/>
</dbReference>
<dbReference type="PANTHER" id="PTHR31751">
    <property type="entry name" value="SI:CH211-108C17.2-RELATED-RELATED"/>
    <property type="match status" value="1"/>
</dbReference>
<dbReference type="PANTHER" id="PTHR31751:SF44">
    <property type="entry name" value="SI:CH211-211K8.4-RELATED"/>
    <property type="match status" value="1"/>
</dbReference>
<organism evidence="1 2">
    <name type="scientific">Cyprinus carpio</name>
    <name type="common">Common carp</name>
    <dbReference type="NCBI Taxonomy" id="7962"/>
    <lineage>
        <taxon>Eukaryota</taxon>
        <taxon>Metazoa</taxon>
        <taxon>Chordata</taxon>
        <taxon>Craniata</taxon>
        <taxon>Vertebrata</taxon>
        <taxon>Euteleostomi</taxon>
        <taxon>Actinopterygii</taxon>
        <taxon>Neopterygii</taxon>
        <taxon>Teleostei</taxon>
        <taxon>Ostariophysi</taxon>
        <taxon>Cypriniformes</taxon>
        <taxon>Cyprinidae</taxon>
        <taxon>Cyprininae</taxon>
        <taxon>Cyprinus</taxon>
    </lineage>
</organism>
<reference evidence="1" key="1">
    <citation type="submission" date="2025-08" db="UniProtKB">
        <authorList>
            <consortium name="Ensembl"/>
        </authorList>
    </citation>
    <scope>IDENTIFICATION</scope>
</reference>
<evidence type="ECO:0000313" key="2">
    <source>
        <dbReference type="Proteomes" id="UP000694701"/>
    </source>
</evidence>
<dbReference type="Ensembl" id="ENSCCRT00020063180.1">
    <property type="protein sequence ID" value="ENSCCRP00020057295.1"/>
    <property type="gene ID" value="ENSCCRG00020027244.1"/>
</dbReference>